<evidence type="ECO:0000259" key="1">
    <source>
        <dbReference type="Pfam" id="PF13639"/>
    </source>
</evidence>
<organism evidence="2">
    <name type="scientific">Micromonas pusilla</name>
    <name type="common">Picoplanktonic green alga</name>
    <name type="synonym">Chromulina pusilla</name>
    <dbReference type="NCBI Taxonomy" id="38833"/>
    <lineage>
        <taxon>Eukaryota</taxon>
        <taxon>Viridiplantae</taxon>
        <taxon>Chlorophyta</taxon>
        <taxon>Mamiellophyceae</taxon>
        <taxon>Mamiellales</taxon>
        <taxon>Mamiellaceae</taxon>
        <taxon>Micromonas</taxon>
    </lineage>
</organism>
<accession>A0A7S0KIS5</accession>
<dbReference type="Pfam" id="PF13639">
    <property type="entry name" value="zf-RING_2"/>
    <property type="match status" value="1"/>
</dbReference>
<gene>
    <name evidence="2" type="ORF">MSP1404_LOCUS3871</name>
</gene>
<dbReference type="SUPFAM" id="SSF57850">
    <property type="entry name" value="RING/U-box"/>
    <property type="match status" value="1"/>
</dbReference>
<evidence type="ECO:0000313" key="2">
    <source>
        <dbReference type="EMBL" id="CAD8583067.1"/>
    </source>
</evidence>
<feature type="domain" description="RING-type" evidence="1">
    <location>
        <begin position="130"/>
        <end position="175"/>
    </location>
</feature>
<dbReference type="InterPro" id="IPR001841">
    <property type="entry name" value="Znf_RING"/>
</dbReference>
<dbReference type="EMBL" id="HBEV01005081">
    <property type="protein sequence ID" value="CAD8583067.1"/>
    <property type="molecule type" value="Transcribed_RNA"/>
</dbReference>
<dbReference type="InterPro" id="IPR013083">
    <property type="entry name" value="Znf_RING/FYVE/PHD"/>
</dbReference>
<sequence>MTNARVTSISDMIRMPFDAFRETLAPPVTPLRSSLSSFYTLTQRTSRISRDHAALDPSEERRRVFWQSGGLFAPDIPYVMGLEDGDEEEDPSLSYEALSELDSRNVPRRGFTRAELQQLRRSRRLPVGAECPISREGFREGEKGVRLPCDCVDVWFKEAPLERWLATSRTCPVCRKEL</sequence>
<proteinExistence type="predicted"/>
<reference evidence="2" key="1">
    <citation type="submission" date="2021-01" db="EMBL/GenBank/DDBJ databases">
        <authorList>
            <person name="Corre E."/>
            <person name="Pelletier E."/>
            <person name="Niang G."/>
            <person name="Scheremetjew M."/>
            <person name="Finn R."/>
            <person name="Kale V."/>
            <person name="Holt S."/>
            <person name="Cochrane G."/>
            <person name="Meng A."/>
            <person name="Brown T."/>
            <person name="Cohen L."/>
        </authorList>
    </citation>
    <scope>NUCLEOTIDE SEQUENCE</scope>
    <source>
        <strain evidence="2">CCMP494</strain>
    </source>
</reference>
<dbReference type="AlphaFoldDB" id="A0A7S0KIS5"/>
<dbReference type="Gene3D" id="3.30.40.10">
    <property type="entry name" value="Zinc/RING finger domain, C3HC4 (zinc finger)"/>
    <property type="match status" value="1"/>
</dbReference>
<name>A0A7S0KIS5_MICPS</name>
<protein>
    <recommendedName>
        <fullName evidence="1">RING-type domain-containing protein</fullName>
    </recommendedName>
</protein>